<dbReference type="KEGG" id="vg:26794544"/>
<dbReference type="OrthoDB" id="38456at10239"/>
<dbReference type="RefSeq" id="YP_009223456.1">
    <property type="nucleotide sequence ID" value="NC_029071.1"/>
</dbReference>
<feature type="compositionally biased region" description="Basic and acidic residues" evidence="2">
    <location>
        <begin position="126"/>
        <end position="149"/>
    </location>
</feature>
<proteinExistence type="predicted"/>
<reference evidence="3 4" key="1">
    <citation type="journal article" date="2016" name="Virus Genes">
        <title>Genomic characterization of Salmonella bacteriophages isolated from India.</title>
        <authorList>
            <person name="Karpe Y.A."/>
            <person name="Kanade G.D."/>
            <person name="Pingale K.D."/>
            <person name="Arankalle V.A."/>
            <person name="Banerjee K."/>
        </authorList>
    </citation>
    <scope>NUCLEOTIDE SEQUENCE [LARGE SCALE GENOMIC DNA]</scope>
</reference>
<protein>
    <submittedName>
        <fullName evidence="3">Putative minor tail fiber protein</fullName>
    </submittedName>
</protein>
<feature type="region of interest" description="Disordered" evidence="2">
    <location>
        <begin position="126"/>
        <end position="158"/>
    </location>
</feature>
<name>A0A0N7CDB0_9CAUD</name>
<evidence type="ECO:0000313" key="4">
    <source>
        <dbReference type="Proteomes" id="UP000202469"/>
    </source>
</evidence>
<dbReference type="Proteomes" id="UP000202469">
    <property type="component" value="Genome"/>
</dbReference>
<keyword evidence="1" id="KW-0175">Coiled coil</keyword>
<organism evidence="3 4">
    <name type="scientific">Salmonella phage 36</name>
    <dbReference type="NCBI Taxonomy" id="1654889"/>
    <lineage>
        <taxon>Viruses</taxon>
        <taxon>Duplodnaviria</taxon>
        <taxon>Heunggongvirae</taxon>
        <taxon>Uroviricota</taxon>
        <taxon>Caudoviricetes</taxon>
        <taxon>Drexlerviridae</taxon>
        <taxon>Tempevirinae</taxon>
        <taxon>Tlsvirus</taxon>
        <taxon>Tlsvirus tv36</taxon>
    </lineage>
</organism>
<dbReference type="EMBL" id="KR296690">
    <property type="protein sequence ID" value="AKJ74006.1"/>
    <property type="molecule type" value="Genomic_DNA"/>
</dbReference>
<evidence type="ECO:0000256" key="1">
    <source>
        <dbReference type="SAM" id="Coils"/>
    </source>
</evidence>
<evidence type="ECO:0000313" key="3">
    <source>
        <dbReference type="EMBL" id="AKJ74006.1"/>
    </source>
</evidence>
<dbReference type="GeneID" id="26794544"/>
<evidence type="ECO:0000256" key="2">
    <source>
        <dbReference type="SAM" id="MobiDB-lite"/>
    </source>
</evidence>
<accession>A0A0N7CDB0</accession>
<feature type="coiled-coil region" evidence="1">
    <location>
        <begin position="43"/>
        <end position="77"/>
    </location>
</feature>
<gene>
    <name evidence="3" type="ORF">SP36_34</name>
</gene>
<sequence>MRVKYMAEQFAGLTLGVNVEQLNRAVKSLQDFKKANDEAKKGVESFVNEEEIAKQRAKQLADELAKQSREFKRIQDTVDPTAAKMRKLSQAASDLDKLWQKGIVPDETFFQLGSMLETQISKLERNKKGVTEEGRAALEESKAKRESSVSRKTYLLRI</sequence>